<evidence type="ECO:0000313" key="3">
    <source>
        <dbReference type="Proteomes" id="UP000705508"/>
    </source>
</evidence>
<feature type="region of interest" description="Disordered" evidence="1">
    <location>
        <begin position="298"/>
        <end position="317"/>
    </location>
</feature>
<reference evidence="2" key="2">
    <citation type="journal article" date="2021" name="Sci. Rep.">
        <title>The distribution of antibiotic resistance genes in chicken gut microbiota commensals.</title>
        <authorList>
            <person name="Juricova H."/>
            <person name="Matiasovicova J."/>
            <person name="Kubasova T."/>
            <person name="Cejkova D."/>
            <person name="Rychlik I."/>
        </authorList>
    </citation>
    <scope>NUCLEOTIDE SEQUENCE</scope>
    <source>
        <strain evidence="2">An582</strain>
    </source>
</reference>
<reference evidence="2" key="1">
    <citation type="submission" date="2020-08" db="EMBL/GenBank/DDBJ databases">
        <authorList>
            <person name="Cejkova D."/>
            <person name="Kubasova T."/>
            <person name="Jahodarova E."/>
            <person name="Rychlik I."/>
        </authorList>
    </citation>
    <scope>NUCLEOTIDE SEQUENCE</scope>
    <source>
        <strain evidence="2">An582</strain>
    </source>
</reference>
<accession>A0A939BFN5</accession>
<evidence type="ECO:0000313" key="2">
    <source>
        <dbReference type="EMBL" id="MBM6947230.1"/>
    </source>
</evidence>
<evidence type="ECO:0000256" key="1">
    <source>
        <dbReference type="SAM" id="MobiDB-lite"/>
    </source>
</evidence>
<dbReference type="RefSeq" id="WP_204905275.1">
    <property type="nucleotide sequence ID" value="NZ_JACJKS010000001.1"/>
</dbReference>
<name>A0A939BFN5_9CLOT</name>
<dbReference type="EMBL" id="JACJKS010000001">
    <property type="protein sequence ID" value="MBM6947230.1"/>
    <property type="molecule type" value="Genomic_DNA"/>
</dbReference>
<organism evidence="2 3">
    <name type="scientific">Mordavella massiliensis</name>
    <dbReference type="NCBI Taxonomy" id="1871024"/>
    <lineage>
        <taxon>Bacteria</taxon>
        <taxon>Bacillati</taxon>
        <taxon>Bacillota</taxon>
        <taxon>Clostridia</taxon>
        <taxon>Eubacteriales</taxon>
        <taxon>Clostridiaceae</taxon>
        <taxon>Mordavella</taxon>
    </lineage>
</organism>
<dbReference type="AlphaFoldDB" id="A0A939BFN5"/>
<gene>
    <name evidence="2" type="ORF">H6A20_00945</name>
</gene>
<protein>
    <submittedName>
        <fullName evidence="2">Uncharacterized protein</fullName>
    </submittedName>
</protein>
<dbReference type="Gene3D" id="3.40.50.300">
    <property type="entry name" value="P-loop containing nucleotide triphosphate hydrolases"/>
    <property type="match status" value="1"/>
</dbReference>
<dbReference type="Gene3D" id="3.40.50.10850">
    <property type="entry name" value="Ntrc-like two-domain protein"/>
    <property type="match status" value="1"/>
</dbReference>
<proteinExistence type="predicted"/>
<sequence length="317" mass="34928">MSSRNLVICDPETEYAARLAAFLNGKRELAFQVKTCGSPGQIREAGGQDAVDVLLVSDACTVSGDEADKIFVLASERDSGQEDAIFKYQSGEAVCMRLVQLLAKGEDAAFLGIRKKGTGRILGFYSPVHRLGQTGMALRKGRELAAEENVLYLNLEAFAGAGLYFPEERNRNMSVLLYYVRQESKKMASVLAGLVRRMDGMDYVPPAVIPEDIRDVKPGEWLWLFDEVLRTSIYDTLVLDIGDCVQGLYSILGVCDEIYMPVADDPAAASKIRQFEDSLGQAGYMHVLERVIRCDRRRAASGKSPGKAGPVKRDRGR</sequence>
<comment type="caution">
    <text evidence="2">The sequence shown here is derived from an EMBL/GenBank/DDBJ whole genome shotgun (WGS) entry which is preliminary data.</text>
</comment>
<dbReference type="Proteomes" id="UP000705508">
    <property type="component" value="Unassembled WGS sequence"/>
</dbReference>
<dbReference type="InterPro" id="IPR027417">
    <property type="entry name" value="P-loop_NTPase"/>
</dbReference>